<evidence type="ECO:0000313" key="3">
    <source>
        <dbReference type="Proteomes" id="UP000800041"/>
    </source>
</evidence>
<reference evidence="2" key="1">
    <citation type="journal article" date="2020" name="Stud. Mycol.">
        <title>101 Dothideomycetes genomes: a test case for predicting lifestyles and emergence of pathogens.</title>
        <authorList>
            <person name="Haridas S."/>
            <person name="Albert R."/>
            <person name="Binder M."/>
            <person name="Bloem J."/>
            <person name="Labutti K."/>
            <person name="Salamov A."/>
            <person name="Andreopoulos B."/>
            <person name="Baker S."/>
            <person name="Barry K."/>
            <person name="Bills G."/>
            <person name="Bluhm B."/>
            <person name="Cannon C."/>
            <person name="Castanera R."/>
            <person name="Culley D."/>
            <person name="Daum C."/>
            <person name="Ezra D."/>
            <person name="Gonzalez J."/>
            <person name="Henrissat B."/>
            <person name="Kuo A."/>
            <person name="Liang C."/>
            <person name="Lipzen A."/>
            <person name="Lutzoni F."/>
            <person name="Magnuson J."/>
            <person name="Mondo S."/>
            <person name="Nolan M."/>
            <person name="Ohm R."/>
            <person name="Pangilinan J."/>
            <person name="Park H.-J."/>
            <person name="Ramirez L."/>
            <person name="Alfaro M."/>
            <person name="Sun H."/>
            <person name="Tritt A."/>
            <person name="Yoshinaga Y."/>
            <person name="Zwiers L.-H."/>
            <person name="Turgeon B."/>
            <person name="Goodwin S."/>
            <person name="Spatafora J."/>
            <person name="Crous P."/>
            <person name="Grigoriev I."/>
        </authorList>
    </citation>
    <scope>NUCLEOTIDE SEQUENCE</scope>
    <source>
        <strain evidence="2">CBS 113979</strain>
    </source>
</reference>
<dbReference type="CDD" id="cd00158">
    <property type="entry name" value="RHOD"/>
    <property type="match status" value="1"/>
</dbReference>
<evidence type="ECO:0000259" key="1">
    <source>
        <dbReference type="PROSITE" id="PS50206"/>
    </source>
</evidence>
<protein>
    <submittedName>
        <fullName evidence="2">Tryptophan synthase beta subunit-like PLP-dependent enzyme</fullName>
    </submittedName>
</protein>
<dbReference type="PROSITE" id="PS50206">
    <property type="entry name" value="RHODANESE_3"/>
    <property type="match status" value="1"/>
</dbReference>
<name>A0A6G1GU11_9PEZI</name>
<feature type="domain" description="Rhodanese" evidence="1">
    <location>
        <begin position="426"/>
        <end position="541"/>
    </location>
</feature>
<dbReference type="InterPro" id="IPR036052">
    <property type="entry name" value="TrpB-like_PALP_sf"/>
</dbReference>
<evidence type="ECO:0000313" key="2">
    <source>
        <dbReference type="EMBL" id="KAF1984277.1"/>
    </source>
</evidence>
<keyword evidence="3" id="KW-1185">Reference proteome</keyword>
<dbReference type="Gene3D" id="3.40.250.10">
    <property type="entry name" value="Rhodanese-like domain"/>
    <property type="match status" value="1"/>
</dbReference>
<dbReference type="InterPro" id="IPR001763">
    <property type="entry name" value="Rhodanese-like_dom"/>
</dbReference>
<dbReference type="SUPFAM" id="SSF52821">
    <property type="entry name" value="Rhodanese/Cell cycle control phosphatase"/>
    <property type="match status" value="1"/>
</dbReference>
<dbReference type="AlphaFoldDB" id="A0A6G1GU11"/>
<dbReference type="Pfam" id="PF00581">
    <property type="entry name" value="Rhodanese"/>
    <property type="match status" value="1"/>
</dbReference>
<dbReference type="Pfam" id="PF00291">
    <property type="entry name" value="PALP"/>
    <property type="match status" value="1"/>
</dbReference>
<dbReference type="EMBL" id="ML977169">
    <property type="protein sequence ID" value="KAF1984277.1"/>
    <property type="molecule type" value="Genomic_DNA"/>
</dbReference>
<dbReference type="Proteomes" id="UP000800041">
    <property type="component" value="Unassembled WGS sequence"/>
</dbReference>
<sequence length="542" mass="60171">MSNSTPLNVFKGPDSVVNYFDPDLQPPVPLVELPEKLNPFRKDGVRIYAKMLTALPAQNVKVLPALNMLLHQPSAANKSIVEASSGSTALSLGMAARVLWGNEDVTAHVTNKKHPDQLRILRFFGLNVSLYGGLAQQEPVDPRGIMCRLRSRAKQDENVCYPGQYDNEHNWRAHTRWTGAQIYRQLPEINVLCTTIGTGGCITGTGVHLKAQKPSIKVVGVCNVFGDPTPGPRHFPGFESSQFPWRETIDVFEDVASVDSYEMSMRLSREGLICGPSSGEALVGLLNYLRTVKEEGMLKELSDPKTGEISCVFICCDLPYQYMDGYFQKLPDEKFPPIINKVRDITTPLPQSPTAPIPQSAISHTPQILLTCDQNKHDERWELSPNQAIQMLTSRVLASTTSKLLRPSCKRPSCRRKTICNSSSRLSSKISILDLRQPADFAAGHLFGSQSSPLKNLTVETGDVFGDAEVLRTMWMGLKEKFEGKEAEELLEKKKKGPLVVLCYDGETGRLATSLLRKRGVKAFSVRRGWEGLRCCLKEGRT</sequence>
<dbReference type="SUPFAM" id="SSF53686">
    <property type="entry name" value="Tryptophan synthase beta subunit-like PLP-dependent enzymes"/>
    <property type="match status" value="1"/>
</dbReference>
<proteinExistence type="predicted"/>
<organism evidence="2 3">
    <name type="scientific">Aulographum hederae CBS 113979</name>
    <dbReference type="NCBI Taxonomy" id="1176131"/>
    <lineage>
        <taxon>Eukaryota</taxon>
        <taxon>Fungi</taxon>
        <taxon>Dikarya</taxon>
        <taxon>Ascomycota</taxon>
        <taxon>Pezizomycotina</taxon>
        <taxon>Dothideomycetes</taxon>
        <taxon>Pleosporomycetidae</taxon>
        <taxon>Aulographales</taxon>
        <taxon>Aulographaceae</taxon>
    </lineage>
</organism>
<dbReference type="InterPro" id="IPR050214">
    <property type="entry name" value="Cys_Synth/Cystath_Beta-Synth"/>
</dbReference>
<gene>
    <name evidence="2" type="ORF">K402DRAFT_423083</name>
</gene>
<dbReference type="PANTHER" id="PTHR10314">
    <property type="entry name" value="CYSTATHIONINE BETA-SYNTHASE"/>
    <property type="match status" value="1"/>
</dbReference>
<accession>A0A6G1GU11</accession>
<dbReference type="OrthoDB" id="10259545at2759"/>
<dbReference type="InterPro" id="IPR001926">
    <property type="entry name" value="TrpB-like_PALP"/>
</dbReference>
<dbReference type="Gene3D" id="3.40.50.1100">
    <property type="match status" value="2"/>
</dbReference>
<dbReference type="InterPro" id="IPR036873">
    <property type="entry name" value="Rhodanese-like_dom_sf"/>
</dbReference>